<evidence type="ECO:0000313" key="2">
    <source>
        <dbReference type="EMBL" id="EQB34608.1"/>
    </source>
</evidence>
<dbReference type="InterPro" id="IPR025229">
    <property type="entry name" value="YniB-like"/>
</dbReference>
<proteinExistence type="predicted"/>
<keyword evidence="1" id="KW-0812">Transmembrane</keyword>
<dbReference type="Pfam" id="PF14002">
    <property type="entry name" value="YniB"/>
    <property type="match status" value="1"/>
</dbReference>
<gene>
    <name evidence="2" type="ORF">M947_10565</name>
</gene>
<comment type="caution">
    <text evidence="2">The sequence shown here is derived from an EMBL/GenBank/DDBJ whole genome shotgun (WGS) entry which is preliminary data.</text>
</comment>
<feature type="transmembrane region" description="Helical" evidence="1">
    <location>
        <begin position="34"/>
        <end position="51"/>
    </location>
</feature>
<sequence length="127" mass="14549">MIVFYQTDTKFLTLPIFWENCPTPNLNQLNVQDNIYFIFLYGLIFIGSALYSSGKKLSIRLDEINTMIENQLIQASINNRENINTREEMRNNANINDSSIFSQIHQLYIAPLVITIIGGVVLKLSGF</sequence>
<dbReference type="STRING" id="1172190.M947_10565"/>
<name>T0KMJ1_9BACT</name>
<dbReference type="eggNOG" id="ENOG502Z8K9">
    <property type="taxonomic scope" value="Bacteria"/>
</dbReference>
<dbReference type="OrthoDB" id="6870983at2"/>
<dbReference type="EMBL" id="AUPZ01000016">
    <property type="protein sequence ID" value="EQB34608.1"/>
    <property type="molecule type" value="Genomic_DNA"/>
</dbReference>
<dbReference type="RefSeq" id="WP_021288351.1">
    <property type="nucleotide sequence ID" value="NZ_AUPZ01000016.1"/>
</dbReference>
<keyword evidence="1" id="KW-0472">Membrane</keyword>
<organism evidence="2 3">
    <name type="scientific">Sulfurimonas hongkongensis</name>
    <dbReference type="NCBI Taxonomy" id="1172190"/>
    <lineage>
        <taxon>Bacteria</taxon>
        <taxon>Pseudomonadati</taxon>
        <taxon>Campylobacterota</taxon>
        <taxon>Epsilonproteobacteria</taxon>
        <taxon>Campylobacterales</taxon>
        <taxon>Sulfurimonadaceae</taxon>
        <taxon>Sulfurimonas</taxon>
    </lineage>
</organism>
<reference evidence="2 3" key="1">
    <citation type="submission" date="2013-07" db="EMBL/GenBank/DDBJ databases">
        <title>Sulfurimonas hongkongensis AST-10 Genome Sequencing.</title>
        <authorList>
            <person name="Cai L."/>
            <person name="Zhang T."/>
        </authorList>
    </citation>
    <scope>NUCLEOTIDE SEQUENCE [LARGE SCALE GENOMIC DNA]</scope>
    <source>
        <strain evidence="2 3">AST-10</strain>
    </source>
</reference>
<evidence type="ECO:0000313" key="3">
    <source>
        <dbReference type="Proteomes" id="UP000015520"/>
    </source>
</evidence>
<dbReference type="AlphaFoldDB" id="T0KMJ1"/>
<keyword evidence="3" id="KW-1185">Reference proteome</keyword>
<evidence type="ECO:0000256" key="1">
    <source>
        <dbReference type="SAM" id="Phobius"/>
    </source>
</evidence>
<feature type="transmembrane region" description="Helical" evidence="1">
    <location>
        <begin position="107"/>
        <end position="126"/>
    </location>
</feature>
<dbReference type="Proteomes" id="UP000015520">
    <property type="component" value="Unassembled WGS sequence"/>
</dbReference>
<keyword evidence="1" id="KW-1133">Transmembrane helix</keyword>
<accession>T0KMJ1</accession>
<protein>
    <submittedName>
        <fullName evidence="2">Uncharacterized protein</fullName>
    </submittedName>
</protein>